<dbReference type="RefSeq" id="WP_139083014.1">
    <property type="nucleotide sequence ID" value="NZ_VDFV01000038.1"/>
</dbReference>
<dbReference type="EMBL" id="VDFV01000038">
    <property type="protein sequence ID" value="TNC65373.1"/>
    <property type="molecule type" value="Genomic_DNA"/>
</dbReference>
<protein>
    <submittedName>
        <fullName evidence="2">Uncharacterized protein</fullName>
    </submittedName>
</protein>
<reference evidence="2 3" key="1">
    <citation type="submission" date="2019-06" db="EMBL/GenBank/DDBJ databases">
        <authorList>
            <person name="Jiang L."/>
        </authorList>
    </citation>
    <scope>NUCLEOTIDE SEQUENCE [LARGE SCALE GENOMIC DNA]</scope>
    <source>
        <strain evidence="2 3">YIM 48858</strain>
    </source>
</reference>
<dbReference type="AlphaFoldDB" id="A0A5C4N723"/>
<dbReference type="OrthoDB" id="8372029at2"/>
<organism evidence="2 3">
    <name type="scientific">Rubellimicrobium roseum</name>
    <dbReference type="NCBI Taxonomy" id="687525"/>
    <lineage>
        <taxon>Bacteria</taxon>
        <taxon>Pseudomonadati</taxon>
        <taxon>Pseudomonadota</taxon>
        <taxon>Alphaproteobacteria</taxon>
        <taxon>Rhodobacterales</taxon>
        <taxon>Roseobacteraceae</taxon>
        <taxon>Rubellimicrobium</taxon>
    </lineage>
</organism>
<keyword evidence="3" id="KW-1185">Reference proteome</keyword>
<sequence>MRKILPPLALALVAACAAQANTPLFTAECPNGAFISSEEDGDIIVNGDAASVDRPSDTFWAVFYEGVEYDVTFDETGAMVSYTAPGGANGMCATEMLSDGE</sequence>
<name>A0A5C4N723_9RHOB</name>
<dbReference type="Proteomes" id="UP000305709">
    <property type="component" value="Unassembled WGS sequence"/>
</dbReference>
<gene>
    <name evidence="2" type="ORF">FHG71_17625</name>
</gene>
<proteinExistence type="predicted"/>
<evidence type="ECO:0000313" key="2">
    <source>
        <dbReference type="EMBL" id="TNC65373.1"/>
    </source>
</evidence>
<evidence type="ECO:0000256" key="1">
    <source>
        <dbReference type="SAM" id="SignalP"/>
    </source>
</evidence>
<feature type="signal peptide" evidence="1">
    <location>
        <begin position="1"/>
        <end position="20"/>
    </location>
</feature>
<dbReference type="PROSITE" id="PS51257">
    <property type="entry name" value="PROKAR_LIPOPROTEIN"/>
    <property type="match status" value="1"/>
</dbReference>
<accession>A0A5C4N723</accession>
<comment type="caution">
    <text evidence="2">The sequence shown here is derived from an EMBL/GenBank/DDBJ whole genome shotgun (WGS) entry which is preliminary data.</text>
</comment>
<keyword evidence="1" id="KW-0732">Signal</keyword>
<feature type="chain" id="PRO_5023041694" evidence="1">
    <location>
        <begin position="21"/>
        <end position="101"/>
    </location>
</feature>
<evidence type="ECO:0000313" key="3">
    <source>
        <dbReference type="Proteomes" id="UP000305709"/>
    </source>
</evidence>